<dbReference type="Proteomes" id="UP000030428">
    <property type="component" value="Unassembled WGS sequence"/>
</dbReference>
<sequence length="77" mass="8956">MINNQYFKAGDKAWLRNFADKHGITFKDFSTKICPHVPENTLRGLWQKKYVAGGSYADALYWYAKAKRKNWEGVTPN</sequence>
<organism evidence="1 2">
    <name type="scientific">Candidatus Thiomargarita nelsonii</name>
    <dbReference type="NCBI Taxonomy" id="1003181"/>
    <lineage>
        <taxon>Bacteria</taxon>
        <taxon>Pseudomonadati</taxon>
        <taxon>Pseudomonadota</taxon>
        <taxon>Gammaproteobacteria</taxon>
        <taxon>Thiotrichales</taxon>
        <taxon>Thiotrichaceae</taxon>
        <taxon>Thiomargarita</taxon>
    </lineage>
</organism>
<accession>A0A0A6PM52</accession>
<evidence type="ECO:0000313" key="1">
    <source>
        <dbReference type="EMBL" id="KHD07631.1"/>
    </source>
</evidence>
<name>A0A0A6PM52_9GAMM</name>
<reference evidence="1 2" key="1">
    <citation type="journal article" date="2016" name="Front. Microbiol.">
        <title>Single-Cell (Meta-)Genomics of a Dimorphic Candidatus Thiomargarita nelsonii Reveals Genomic Plasticity.</title>
        <authorList>
            <person name="Flood B.E."/>
            <person name="Fliss P."/>
            <person name="Jones D.S."/>
            <person name="Dick G.J."/>
            <person name="Jain S."/>
            <person name="Kaster A.K."/>
            <person name="Winkel M."/>
            <person name="Mussmann M."/>
            <person name="Bailey J."/>
        </authorList>
    </citation>
    <scope>NUCLEOTIDE SEQUENCE [LARGE SCALE GENOMIC DNA]</scope>
    <source>
        <strain evidence="1">Hydrate Ridge</strain>
    </source>
</reference>
<proteinExistence type="predicted"/>
<protein>
    <submittedName>
        <fullName evidence="1">Uncharacterized protein</fullName>
    </submittedName>
</protein>
<keyword evidence="2" id="KW-1185">Reference proteome</keyword>
<dbReference type="AlphaFoldDB" id="A0A0A6PM52"/>
<evidence type="ECO:0000313" key="2">
    <source>
        <dbReference type="Proteomes" id="UP000030428"/>
    </source>
</evidence>
<gene>
    <name evidence="1" type="ORF">PN36_04050</name>
</gene>
<comment type="caution">
    <text evidence="1">The sequence shown here is derived from an EMBL/GenBank/DDBJ whole genome shotgun (WGS) entry which is preliminary data.</text>
</comment>
<dbReference type="EMBL" id="JSZA02000011">
    <property type="protein sequence ID" value="KHD07631.1"/>
    <property type="molecule type" value="Genomic_DNA"/>
</dbReference>